<evidence type="ECO:0000313" key="6">
    <source>
        <dbReference type="Proteomes" id="UP000756132"/>
    </source>
</evidence>
<keyword evidence="6" id="KW-1185">Reference proteome</keyword>
<feature type="compositionally biased region" description="Polar residues" evidence="3">
    <location>
        <begin position="42"/>
        <end position="53"/>
    </location>
</feature>
<dbReference type="OrthoDB" id="67540at2759"/>
<dbReference type="GO" id="GO:0034066">
    <property type="term" value="C:Ric1-Rgp1 guanyl-nucleotide exchange factor complex"/>
    <property type="evidence" value="ECO:0007669"/>
    <property type="project" value="InterPro"/>
</dbReference>
<evidence type="ECO:0000313" key="5">
    <source>
        <dbReference type="EMBL" id="UJO12756.1"/>
    </source>
</evidence>
<name>A0A9Q8L8A5_PASFU</name>
<dbReference type="InterPro" id="IPR009771">
    <property type="entry name" value="RIC1_C"/>
</dbReference>
<feature type="region of interest" description="Disordered" evidence="3">
    <location>
        <begin position="24"/>
        <end position="59"/>
    </location>
</feature>
<keyword evidence="2" id="KW-0472">Membrane</keyword>
<organism evidence="5 6">
    <name type="scientific">Passalora fulva</name>
    <name type="common">Tomato leaf mold</name>
    <name type="synonym">Cladosporium fulvum</name>
    <dbReference type="NCBI Taxonomy" id="5499"/>
    <lineage>
        <taxon>Eukaryota</taxon>
        <taxon>Fungi</taxon>
        <taxon>Dikarya</taxon>
        <taxon>Ascomycota</taxon>
        <taxon>Pezizomycotina</taxon>
        <taxon>Dothideomycetes</taxon>
        <taxon>Dothideomycetidae</taxon>
        <taxon>Mycosphaerellales</taxon>
        <taxon>Mycosphaerellaceae</taxon>
        <taxon>Fulvia</taxon>
    </lineage>
</organism>
<dbReference type="SUPFAM" id="SSF50978">
    <property type="entry name" value="WD40 repeat-like"/>
    <property type="match status" value="2"/>
</dbReference>
<dbReference type="GO" id="GO:0042147">
    <property type="term" value="P:retrograde transport, endosome to Golgi"/>
    <property type="evidence" value="ECO:0007669"/>
    <property type="project" value="TreeGrafter"/>
</dbReference>
<dbReference type="Gene3D" id="2.130.10.10">
    <property type="entry name" value="YVTN repeat-like/Quinoprotein amine dehydrogenase"/>
    <property type="match status" value="1"/>
</dbReference>
<dbReference type="PANTHER" id="PTHR22746">
    <property type="entry name" value="RAB6A-GEF COMPLEX PARTNER PROTEIN 1"/>
    <property type="match status" value="1"/>
</dbReference>
<gene>
    <name evidence="5" type="ORF">CLAFUR5_00927</name>
</gene>
<comment type="subcellular location">
    <subcellularLocation>
        <location evidence="1">Membrane</location>
    </subcellularLocation>
</comment>
<proteinExistence type="predicted"/>
<evidence type="ECO:0000256" key="3">
    <source>
        <dbReference type="SAM" id="MobiDB-lite"/>
    </source>
</evidence>
<dbReference type="AlphaFoldDB" id="A0A9Q8L8A5"/>
<dbReference type="GO" id="GO:0005829">
    <property type="term" value="C:cytosol"/>
    <property type="evidence" value="ECO:0007669"/>
    <property type="project" value="TreeGrafter"/>
</dbReference>
<dbReference type="InterPro" id="IPR040096">
    <property type="entry name" value="Ric1"/>
</dbReference>
<accession>A0A9Q8L8A5</accession>
<dbReference type="InterPro" id="IPR036322">
    <property type="entry name" value="WD40_repeat_dom_sf"/>
</dbReference>
<dbReference type="PANTHER" id="PTHR22746:SF10">
    <property type="entry name" value="GUANINE NUCLEOTIDE EXCHANGE FACTOR SUBUNIT RIC1"/>
    <property type="match status" value="1"/>
</dbReference>
<protein>
    <submittedName>
        <fullName evidence="5">Guanine nucleotide exchange factor subunit RIC1</fullName>
    </submittedName>
</protein>
<dbReference type="OMA" id="MVYDRAM"/>
<dbReference type="KEGG" id="ffu:CLAFUR5_00927"/>
<dbReference type="Proteomes" id="UP000756132">
    <property type="component" value="Chromosome 1"/>
</dbReference>
<dbReference type="GO" id="GO:0006886">
    <property type="term" value="P:intracellular protein transport"/>
    <property type="evidence" value="ECO:0007669"/>
    <property type="project" value="InterPro"/>
</dbReference>
<sequence>MYWPIGAPDVFSLQKQAIPHASLTCSHDGLEGEGDVEAGHSAGSQRGASGNGRQDQDKARGAAALADGEILDAKISRGGSVFITITRSSLVIWQTKPTVALAGVVRSGPSIKSYGPNVALLLRPDALIIVVQTALGYLITYSLATDPAARVYQTVLPDSTKHQRRTSTDGYTNFRRASAAPSGLGPAENDGMREVNVRFRMVMRIDAGISRALALEDELIVATQKPAALQCIRWVAENGVSQTSTELVSRMQWVGKKVIVIEMLHDRPMNLATWITSDGRAYAVQRRKSRSSEIDDPKSLFQGFCFREPETDDVAATKTAINARFSLIAVGCTNGSIDIYTVKDYTGNIPLSHKVRLPVGLATTGPLTSLAYSPDGYCLFAAYEHGWALWTVYGKPCANTFGADRPQTESNDEKWLLGIRNAFWVGGGSELALLPIGDNRLWLIDIARNAVTGCFSSANVSRGLLQSSDSVMLYKGHEVADTTSLPLESSLWQSVQIPNHYLMSQWPIKLAVLSPDGKYVAVAGRRGLAHYSVASGRWRTFEDPQAEQEFAVRGGMCWYQHILIAAVEVGNRHELRVYSRDKALEYPQVQHVEALSAPAISTTVSGADSLLVYTYENTLLHYVIVIGSSSARLVQVGQIGFHGIIRAPPRVRAISWILPEDQLEHGDPSQDVATASVLFLVDGKLVLLQPSTNELGELKYDMRVIAHNVEYYMLLRDSPTATAALKGSQATSVTPPIDGLSLNGHLGHSLRDSLWYFDGTGFHVWSDVQDVLACAPNELGRDLPSAVTIPLDFSPVSALVGSGTVAGIESDLVQRRDVNFSFFRHAPRSQLFLPQLLRYHLTEFNSPAALHLSSSYQHLPYFSHALEVLLHDVLDMEVDNRPSPPETALLPTVLSFLSSFDSYLDVVVNCTRKTELRSWETLFSYLPPVIELFEQALGQGRLNTAAGYLLVLHAFEQDSFQIHEFAQLLRRAANEQDWDLCKELARFLVGIDASGHTLQSALTEAGLMDRQNGPFASVNGALEGSKTSFTLTSQKASDVAATSGRVDMSHTNGSSSHAMPDYFSIGGRNSIAVNLEAEATTPES</sequence>
<feature type="domain" description="RIC1 C-terminal alpha solenoid region" evidence="4">
    <location>
        <begin position="834"/>
        <end position="1006"/>
    </location>
</feature>
<evidence type="ECO:0000256" key="2">
    <source>
        <dbReference type="ARBA" id="ARBA00023136"/>
    </source>
</evidence>
<dbReference type="RefSeq" id="XP_047757122.1">
    <property type="nucleotide sequence ID" value="XM_047900075.1"/>
</dbReference>
<reference evidence="5" key="2">
    <citation type="journal article" date="2022" name="Microb. Genom.">
        <title>A chromosome-scale genome assembly of the tomato pathogen Cladosporium fulvum reveals a compartmentalized genome architecture and the presence of a dispensable chromosome.</title>
        <authorList>
            <person name="Zaccaron A.Z."/>
            <person name="Chen L.H."/>
            <person name="Samaras A."/>
            <person name="Stergiopoulos I."/>
        </authorList>
    </citation>
    <scope>NUCLEOTIDE SEQUENCE</scope>
    <source>
        <strain evidence="5">Race5_Kim</strain>
    </source>
</reference>
<dbReference type="EMBL" id="CP090163">
    <property type="protein sequence ID" value="UJO12756.1"/>
    <property type="molecule type" value="Genomic_DNA"/>
</dbReference>
<dbReference type="InterPro" id="IPR015943">
    <property type="entry name" value="WD40/YVTN_repeat-like_dom_sf"/>
</dbReference>
<evidence type="ECO:0000259" key="4">
    <source>
        <dbReference type="Pfam" id="PF07064"/>
    </source>
</evidence>
<reference evidence="5" key="1">
    <citation type="submission" date="2021-12" db="EMBL/GenBank/DDBJ databases">
        <authorList>
            <person name="Zaccaron A."/>
            <person name="Stergiopoulos I."/>
        </authorList>
    </citation>
    <scope>NUCLEOTIDE SEQUENCE</scope>
    <source>
        <strain evidence="5">Race5_Kim</strain>
    </source>
</reference>
<dbReference type="Pfam" id="PF07064">
    <property type="entry name" value="RIC1"/>
    <property type="match status" value="1"/>
</dbReference>
<dbReference type="Pfam" id="PF25440">
    <property type="entry name" value="Beta-prop_RIC1_2nd"/>
    <property type="match status" value="1"/>
</dbReference>
<evidence type="ECO:0000256" key="1">
    <source>
        <dbReference type="ARBA" id="ARBA00004370"/>
    </source>
</evidence>
<dbReference type="GeneID" id="71980805"/>
<dbReference type="GO" id="GO:0000139">
    <property type="term" value="C:Golgi membrane"/>
    <property type="evidence" value="ECO:0007669"/>
    <property type="project" value="TreeGrafter"/>
</dbReference>